<name>A0ABU9TQT9_9GAMM</name>
<accession>A0ABU9TQT9</accession>
<dbReference type="Gene3D" id="2.160.20.60">
    <property type="entry name" value="Glutamate synthase, alpha subunit, C-terminal domain"/>
    <property type="match status" value="1"/>
</dbReference>
<gene>
    <name evidence="2" type="ORF">WNY58_06780</name>
</gene>
<feature type="domain" description="Glutamate synthase alpha subunit C-terminal" evidence="1">
    <location>
        <begin position="40"/>
        <end position="190"/>
    </location>
</feature>
<sequence length="227" mass="24226">MKTIDLQKHTVRDLNQALHDQVEECTIREWEVLEPKGQHNIACGLDQNLAVDIKGHAGYFCAGMNKKAHVTIFGNAGQGVAENMMSGTVRVKGDASQAAGATAHGGLLVIEGNAGARCGISMKGVDIVVKGNVGHMSCFMGQAGSLVVCGDAGDALGDSLYETHIYVKGSVKSLGADCIEKEMRAEHIDELTDLLNRAGVEEDPKAFKRYGSARQLYNFKVDNASAY</sequence>
<dbReference type="CDD" id="cd00504">
    <property type="entry name" value="GXGXG"/>
    <property type="match status" value="1"/>
</dbReference>
<evidence type="ECO:0000313" key="3">
    <source>
        <dbReference type="Proteomes" id="UP001449225"/>
    </source>
</evidence>
<proteinExistence type="predicted"/>
<dbReference type="EMBL" id="JBBMRA010000004">
    <property type="protein sequence ID" value="MEM5536093.1"/>
    <property type="molecule type" value="Genomic_DNA"/>
</dbReference>
<dbReference type="InterPro" id="IPR036485">
    <property type="entry name" value="Glu_synth_asu_C_sf"/>
</dbReference>
<dbReference type="RefSeq" id="WP_342854103.1">
    <property type="nucleotide sequence ID" value="NZ_JBBMRA010000004.1"/>
</dbReference>
<dbReference type="SUPFAM" id="SSF69336">
    <property type="entry name" value="Alpha subunit of glutamate synthase, C-terminal domain"/>
    <property type="match status" value="1"/>
</dbReference>
<reference evidence="2 3" key="1">
    <citation type="submission" date="2024-03" db="EMBL/GenBank/DDBJ databases">
        <title>Community enrichment and isolation of bacterial strains for fucoidan degradation.</title>
        <authorList>
            <person name="Sichert A."/>
        </authorList>
    </citation>
    <scope>NUCLEOTIDE SEQUENCE [LARGE SCALE GENOMIC DNA]</scope>
    <source>
        <strain evidence="2 3">AS76</strain>
    </source>
</reference>
<dbReference type="PIRSF" id="PIRSF006519">
    <property type="entry name" value="GOGAT_dom3"/>
    <property type="match status" value="1"/>
</dbReference>
<evidence type="ECO:0000259" key="1">
    <source>
        <dbReference type="Pfam" id="PF01493"/>
    </source>
</evidence>
<dbReference type="InterPro" id="IPR002489">
    <property type="entry name" value="Glu_synth_asu_C"/>
</dbReference>
<evidence type="ECO:0000313" key="2">
    <source>
        <dbReference type="EMBL" id="MEM5536093.1"/>
    </source>
</evidence>
<dbReference type="PANTHER" id="PTHR39673:SF5">
    <property type="entry name" value="TUNGSTEN-CONTAINING FORMYLMETHANOFURAN DEHYDROGENASE 2 SUBUNIT C"/>
    <property type="match status" value="1"/>
</dbReference>
<dbReference type="Pfam" id="PF01493">
    <property type="entry name" value="GXGXG"/>
    <property type="match status" value="1"/>
</dbReference>
<comment type="caution">
    <text evidence="2">The sequence shown here is derived from an EMBL/GenBank/DDBJ whole genome shotgun (WGS) entry which is preliminary data.</text>
</comment>
<organism evidence="2 3">
    <name type="scientific">Neptuniibacter pectenicola</name>
    <dbReference type="NCBI Taxonomy" id="1806669"/>
    <lineage>
        <taxon>Bacteria</taxon>
        <taxon>Pseudomonadati</taxon>
        <taxon>Pseudomonadota</taxon>
        <taxon>Gammaproteobacteria</taxon>
        <taxon>Oceanospirillales</taxon>
        <taxon>Oceanospirillaceae</taxon>
        <taxon>Neptuniibacter</taxon>
    </lineage>
</organism>
<protein>
    <submittedName>
        <fullName evidence="2">Protein glxC</fullName>
    </submittedName>
</protein>
<dbReference type="Proteomes" id="UP001449225">
    <property type="component" value="Unassembled WGS sequence"/>
</dbReference>
<dbReference type="PANTHER" id="PTHR39673">
    <property type="entry name" value="TUNGSTEN FORMYLMETHANOFURAN DEHYDROGENASE, SUBUNIT C (FWDC)"/>
    <property type="match status" value="1"/>
</dbReference>
<keyword evidence="3" id="KW-1185">Reference proteome</keyword>
<dbReference type="InterPro" id="IPR012061">
    <property type="entry name" value="Glu_synth_lsu_3"/>
</dbReference>